<dbReference type="InterPro" id="IPR013763">
    <property type="entry name" value="Cyclin-like_dom"/>
</dbReference>
<dbReference type="AlphaFoldDB" id="A0AAW1X407"/>
<dbReference type="SUPFAM" id="SSF47954">
    <property type="entry name" value="Cyclin-like"/>
    <property type="match status" value="2"/>
</dbReference>
<comment type="similarity">
    <text evidence="2">Belongs to the TFIIB family.</text>
</comment>
<dbReference type="GO" id="GO:0017025">
    <property type="term" value="F:TBP-class protein binding"/>
    <property type="evidence" value="ECO:0007669"/>
    <property type="project" value="InterPro"/>
</dbReference>
<feature type="domain" description="TFIIB-type" evidence="11">
    <location>
        <begin position="1"/>
        <end position="31"/>
    </location>
</feature>
<sequence length="299" mass="33262">MYCSDCCFQTDVVFNHSTGNAVCSNCGLVLESRSIDETSEWRTLANDDDNHAVRVGGPTNPLLTGGGLSTVIAKPNGEHLRGRNRDPDRGLILAFKTIDTMCDRLGFVATIKDRANEIYKTLEDEKCSKGRNQDALLAACLYLACRQEDKPRTLKEIWSVANGATKKDIGRAKEYIVKQLGLLEKPLQEAHAGDYIRRFCSALGLNNQAIKAAQEAVHKTLEFDIRRSPISISAAVIYIITQLLDDDHKNKSLLNDIAHVTGVATATIKSSYKDLHPHLPEIIPNWYYLNLQAFKCCRI</sequence>
<dbReference type="Gene3D" id="1.10.472.170">
    <property type="match status" value="1"/>
</dbReference>
<keyword evidence="5 10" id="KW-0863">Zinc-finger</keyword>
<dbReference type="PANTHER" id="PTHR11618:SF78">
    <property type="entry name" value="TRANSCRIPTION INITIATION FACTOR IIB-2"/>
    <property type="match status" value="1"/>
</dbReference>
<dbReference type="Gene3D" id="1.10.472.10">
    <property type="entry name" value="Cyclin-like"/>
    <property type="match status" value="1"/>
</dbReference>
<dbReference type="GO" id="GO:0070897">
    <property type="term" value="P:transcription preinitiation complex assembly"/>
    <property type="evidence" value="ECO:0007669"/>
    <property type="project" value="InterPro"/>
</dbReference>
<dbReference type="InterPro" id="IPR000812">
    <property type="entry name" value="TFIIB"/>
</dbReference>
<organism evidence="12 13">
    <name type="scientific">Rubus argutus</name>
    <name type="common">Southern blackberry</name>
    <dbReference type="NCBI Taxonomy" id="59490"/>
    <lineage>
        <taxon>Eukaryota</taxon>
        <taxon>Viridiplantae</taxon>
        <taxon>Streptophyta</taxon>
        <taxon>Embryophyta</taxon>
        <taxon>Tracheophyta</taxon>
        <taxon>Spermatophyta</taxon>
        <taxon>Magnoliopsida</taxon>
        <taxon>eudicotyledons</taxon>
        <taxon>Gunneridae</taxon>
        <taxon>Pentapetalae</taxon>
        <taxon>rosids</taxon>
        <taxon>fabids</taxon>
        <taxon>Rosales</taxon>
        <taxon>Rosaceae</taxon>
        <taxon>Rosoideae</taxon>
        <taxon>Rosoideae incertae sedis</taxon>
        <taxon>Rubus</taxon>
    </lineage>
</organism>
<evidence type="ECO:0000256" key="8">
    <source>
        <dbReference type="ARBA" id="ARBA00023163"/>
    </source>
</evidence>
<evidence type="ECO:0000256" key="9">
    <source>
        <dbReference type="ARBA" id="ARBA00023242"/>
    </source>
</evidence>
<evidence type="ECO:0000256" key="3">
    <source>
        <dbReference type="ARBA" id="ARBA00022723"/>
    </source>
</evidence>
<dbReference type="PROSITE" id="PS51134">
    <property type="entry name" value="ZF_TFIIB"/>
    <property type="match status" value="1"/>
</dbReference>
<dbReference type="InterPro" id="IPR013137">
    <property type="entry name" value="Znf_TFIIB"/>
</dbReference>
<keyword evidence="13" id="KW-1185">Reference proteome</keyword>
<gene>
    <name evidence="12" type="ORF">M0R45_027762</name>
</gene>
<dbReference type="GO" id="GO:0005634">
    <property type="term" value="C:nucleus"/>
    <property type="evidence" value="ECO:0007669"/>
    <property type="project" value="UniProtKB-SubCell"/>
</dbReference>
<dbReference type="Proteomes" id="UP001457282">
    <property type="component" value="Unassembled WGS sequence"/>
</dbReference>
<dbReference type="InterPro" id="IPR013150">
    <property type="entry name" value="TFIIB_cyclin"/>
</dbReference>
<evidence type="ECO:0000256" key="4">
    <source>
        <dbReference type="ARBA" id="ARBA00022737"/>
    </source>
</evidence>
<evidence type="ECO:0000256" key="1">
    <source>
        <dbReference type="ARBA" id="ARBA00004123"/>
    </source>
</evidence>
<evidence type="ECO:0000256" key="10">
    <source>
        <dbReference type="PROSITE-ProRule" id="PRU00469"/>
    </source>
</evidence>
<dbReference type="FunFam" id="1.10.472.10:FF:000019">
    <property type="entry name" value="transcription initiation factor IIB"/>
    <property type="match status" value="1"/>
</dbReference>
<evidence type="ECO:0000259" key="11">
    <source>
        <dbReference type="PROSITE" id="PS51134"/>
    </source>
</evidence>
<dbReference type="GO" id="GO:0008270">
    <property type="term" value="F:zinc ion binding"/>
    <property type="evidence" value="ECO:0007669"/>
    <property type="project" value="UniProtKB-KW"/>
</dbReference>
<dbReference type="SMART" id="SM00385">
    <property type="entry name" value="CYCLIN"/>
    <property type="match status" value="2"/>
</dbReference>
<protein>
    <recommendedName>
        <fullName evidence="11">TFIIB-type domain-containing protein</fullName>
    </recommendedName>
</protein>
<dbReference type="InterPro" id="IPR036915">
    <property type="entry name" value="Cyclin-like_sf"/>
</dbReference>
<dbReference type="GO" id="GO:0097550">
    <property type="term" value="C:transcription preinitiation complex"/>
    <property type="evidence" value="ECO:0007669"/>
    <property type="project" value="TreeGrafter"/>
</dbReference>
<dbReference type="PANTHER" id="PTHR11618">
    <property type="entry name" value="TRANSCRIPTION INITIATION FACTOR IIB-RELATED"/>
    <property type="match status" value="1"/>
</dbReference>
<accession>A0AAW1X407</accession>
<evidence type="ECO:0000313" key="12">
    <source>
        <dbReference type="EMBL" id="KAK9930734.1"/>
    </source>
</evidence>
<keyword evidence="7" id="KW-0805">Transcription regulation</keyword>
<dbReference type="Pfam" id="PF08271">
    <property type="entry name" value="Zn_Ribbon_TF"/>
    <property type="match status" value="1"/>
</dbReference>
<evidence type="ECO:0000256" key="6">
    <source>
        <dbReference type="ARBA" id="ARBA00022833"/>
    </source>
</evidence>
<dbReference type="FunFam" id="1.10.472.170:FF:000001">
    <property type="entry name" value="Transcription initiation factor IIB"/>
    <property type="match status" value="1"/>
</dbReference>
<evidence type="ECO:0000313" key="13">
    <source>
        <dbReference type="Proteomes" id="UP001457282"/>
    </source>
</evidence>
<dbReference type="InterPro" id="IPR023486">
    <property type="entry name" value="TFIIB_CS"/>
</dbReference>
<dbReference type="EMBL" id="JBEDUW010000005">
    <property type="protein sequence ID" value="KAK9930734.1"/>
    <property type="molecule type" value="Genomic_DNA"/>
</dbReference>
<name>A0AAW1X407_RUBAR</name>
<evidence type="ECO:0000256" key="5">
    <source>
        <dbReference type="ARBA" id="ARBA00022771"/>
    </source>
</evidence>
<keyword evidence="8" id="KW-0804">Transcription</keyword>
<dbReference type="Pfam" id="PF00382">
    <property type="entry name" value="TFIIB"/>
    <property type="match status" value="2"/>
</dbReference>
<comment type="subcellular location">
    <subcellularLocation>
        <location evidence="1">Nucleus</location>
    </subcellularLocation>
</comment>
<dbReference type="PRINTS" id="PR00685">
    <property type="entry name" value="TIFACTORIIB"/>
</dbReference>
<keyword evidence="6" id="KW-0862">Zinc</keyword>
<evidence type="ECO:0000256" key="2">
    <source>
        <dbReference type="ARBA" id="ARBA00010857"/>
    </source>
</evidence>
<comment type="caution">
    <text evidence="12">The sequence shown here is derived from an EMBL/GenBank/DDBJ whole genome shotgun (WGS) entry which is preliminary data.</text>
</comment>
<evidence type="ECO:0000256" key="7">
    <source>
        <dbReference type="ARBA" id="ARBA00023015"/>
    </source>
</evidence>
<dbReference type="PROSITE" id="PS00782">
    <property type="entry name" value="TFIIB"/>
    <property type="match status" value="1"/>
</dbReference>
<keyword evidence="9" id="KW-0539">Nucleus</keyword>
<dbReference type="SUPFAM" id="SSF57783">
    <property type="entry name" value="Zinc beta-ribbon"/>
    <property type="match status" value="1"/>
</dbReference>
<reference evidence="12 13" key="1">
    <citation type="journal article" date="2023" name="G3 (Bethesda)">
        <title>A chromosome-length genome assembly and annotation of blackberry (Rubus argutus, cv. 'Hillquist').</title>
        <authorList>
            <person name="Bruna T."/>
            <person name="Aryal R."/>
            <person name="Dudchenko O."/>
            <person name="Sargent D.J."/>
            <person name="Mead D."/>
            <person name="Buti M."/>
            <person name="Cavallini A."/>
            <person name="Hytonen T."/>
            <person name="Andres J."/>
            <person name="Pham M."/>
            <person name="Weisz D."/>
            <person name="Mascagni F."/>
            <person name="Usai G."/>
            <person name="Natali L."/>
            <person name="Bassil N."/>
            <person name="Fernandez G.E."/>
            <person name="Lomsadze A."/>
            <person name="Armour M."/>
            <person name="Olukolu B."/>
            <person name="Poorten T."/>
            <person name="Britton C."/>
            <person name="Davik J."/>
            <person name="Ashrafi H."/>
            <person name="Aiden E.L."/>
            <person name="Borodovsky M."/>
            <person name="Worthington M."/>
        </authorList>
    </citation>
    <scope>NUCLEOTIDE SEQUENCE [LARGE SCALE GENOMIC DNA]</scope>
    <source>
        <strain evidence="12">PI 553951</strain>
    </source>
</reference>
<keyword evidence="4" id="KW-0677">Repeat</keyword>
<proteinExistence type="inferred from homology"/>
<keyword evidence="3" id="KW-0479">Metal-binding</keyword>